<reference evidence="1" key="2">
    <citation type="journal article" date="2015" name="Genome Announc.">
        <title>Draft Genome Sequence of Filamentous Marine Cyanobacterium Lyngbya confervoides Strain BDU141951.</title>
        <authorList>
            <person name="Chandrababunaidu M.M."/>
            <person name="Sen D."/>
            <person name="Tripathy S."/>
        </authorList>
    </citation>
    <scope>NUCLEOTIDE SEQUENCE</scope>
    <source>
        <strain evidence="1">BDU141951</strain>
    </source>
</reference>
<dbReference type="EMBL" id="JTHE02000003">
    <property type="protein sequence ID" value="NEV67074.1"/>
    <property type="molecule type" value="Genomic_DNA"/>
</dbReference>
<protein>
    <submittedName>
        <fullName evidence="1">Uncharacterized protein</fullName>
    </submittedName>
</protein>
<reference evidence="1" key="1">
    <citation type="submission" date="2014-11" db="EMBL/GenBank/DDBJ databases">
        <authorList>
            <person name="Malar M.C."/>
            <person name="Sen D."/>
            <person name="Tripathy S."/>
        </authorList>
    </citation>
    <scope>NUCLEOTIDE SEQUENCE</scope>
    <source>
        <strain evidence="1">BDU141951</strain>
    </source>
</reference>
<name>A0A8T6QP64_9CYAN</name>
<proteinExistence type="predicted"/>
<sequence>MTRQVSELWRSLPQWLTRQWTVAPTVTESESQWAALPAGITQALTRQLQALPPPVPYTTAIQLATREALQAWQANPETVSNCLVVLTRPVDAIALILKESLQDYLLDYEVRFLLSGYHRPPNALEITGHLQRELVPEQKSEGDQPAMPVTQTDMHASRLQINVIPSLEPCFLRCIQGWQGIEYLQNQVAQDDSCFWVMGCNHWAWAFLDKVCQVGAYLERTMTLPSLSGEDLADWLRPLAEVVLQSAPDLSLTLQIAQDDADFWKTLASVSAGSATTAAYLWLQTLCVEAERLAPDGTLPPDLSCLEITPRKPKLPSLMSLEALDRYLLHALLLHGEMTRSHLALSMGEDERMIRSRVQVLRREGLMRQTGRWLTVHPAHYPKLYSELGNNNFLIGQA</sequence>
<comment type="caution">
    <text evidence="1">The sequence shown here is derived from an EMBL/GenBank/DDBJ whole genome shotgun (WGS) entry which is preliminary data.</text>
</comment>
<dbReference type="SUPFAM" id="SSF46785">
    <property type="entry name" value="Winged helix' DNA-binding domain"/>
    <property type="match status" value="1"/>
</dbReference>
<accession>A0A8T6QP64</accession>
<gene>
    <name evidence="1" type="ORF">QQ91_008075</name>
</gene>
<evidence type="ECO:0000313" key="1">
    <source>
        <dbReference type="EMBL" id="NEV67074.1"/>
    </source>
</evidence>
<dbReference type="AlphaFoldDB" id="A0A8T6QP64"/>
<organism evidence="1">
    <name type="scientific">Lyngbya confervoides BDU141951</name>
    <dbReference type="NCBI Taxonomy" id="1574623"/>
    <lineage>
        <taxon>Bacteria</taxon>
        <taxon>Bacillati</taxon>
        <taxon>Cyanobacteriota</taxon>
        <taxon>Cyanophyceae</taxon>
        <taxon>Oscillatoriophycideae</taxon>
        <taxon>Oscillatoriales</taxon>
        <taxon>Microcoleaceae</taxon>
        <taxon>Lyngbya</taxon>
    </lineage>
</organism>
<reference evidence="1" key="3">
    <citation type="submission" date="2020-02" db="EMBL/GenBank/DDBJ databases">
        <authorList>
            <person name="Sarangi A.N."/>
            <person name="Ghosh S."/>
            <person name="Mukherjee M."/>
            <person name="Tripathy S."/>
        </authorList>
    </citation>
    <scope>NUCLEOTIDE SEQUENCE</scope>
    <source>
        <strain evidence="1">BDU141951</strain>
    </source>
</reference>
<dbReference type="InterPro" id="IPR036390">
    <property type="entry name" value="WH_DNA-bd_sf"/>
</dbReference>